<reference evidence="1" key="1">
    <citation type="submission" date="2015-07" db="EMBL/GenBank/DDBJ databases">
        <title>MeaNS - Measles Nucleotide Surveillance Program.</title>
        <authorList>
            <person name="Tran T."/>
            <person name="Druce J."/>
        </authorList>
    </citation>
    <scope>NUCLEOTIDE SEQUENCE</scope>
    <source>
        <strain evidence="1">UCB-OBI-ISO-001</strain>
        <tissue evidence="1">Gonad</tissue>
    </source>
</reference>
<dbReference type="AlphaFoldDB" id="A0A0L8FYZ0"/>
<name>A0A0L8FYZ0_OCTBM</name>
<evidence type="ECO:0000313" key="1">
    <source>
        <dbReference type="EMBL" id="KOF69972.1"/>
    </source>
</evidence>
<gene>
    <name evidence="1" type="ORF">OCBIM_22003737mg</name>
</gene>
<organism evidence="1">
    <name type="scientific">Octopus bimaculoides</name>
    <name type="common">California two-spotted octopus</name>
    <dbReference type="NCBI Taxonomy" id="37653"/>
    <lineage>
        <taxon>Eukaryota</taxon>
        <taxon>Metazoa</taxon>
        <taxon>Spiralia</taxon>
        <taxon>Lophotrochozoa</taxon>
        <taxon>Mollusca</taxon>
        <taxon>Cephalopoda</taxon>
        <taxon>Coleoidea</taxon>
        <taxon>Octopodiformes</taxon>
        <taxon>Octopoda</taxon>
        <taxon>Incirrata</taxon>
        <taxon>Octopodidae</taxon>
        <taxon>Octopus</taxon>
    </lineage>
</organism>
<dbReference type="EMBL" id="KQ425078">
    <property type="protein sequence ID" value="KOF69972.1"/>
    <property type="molecule type" value="Genomic_DNA"/>
</dbReference>
<protein>
    <submittedName>
        <fullName evidence="1">Uncharacterized protein</fullName>
    </submittedName>
</protein>
<sequence length="49" mass="5901">MYCTSPCVSLCFLFQICMYRHTLICSSKLWSKVVRLEKLFLLLLYIVFF</sequence>
<accession>A0A0L8FYZ0</accession>
<proteinExistence type="predicted"/>